<comment type="caution">
    <text evidence="7">The sequence shown here is derived from an EMBL/GenBank/DDBJ whole genome shotgun (WGS) entry which is preliminary data.</text>
</comment>
<feature type="chain" id="PRO_5046989261" evidence="6">
    <location>
        <begin position="32"/>
        <end position="273"/>
    </location>
</feature>
<dbReference type="EMBL" id="JBHSGB010000002">
    <property type="protein sequence ID" value="MFC4653965.1"/>
    <property type="molecule type" value="Genomic_DNA"/>
</dbReference>
<dbReference type="PANTHER" id="PTHR38776">
    <property type="entry name" value="MLTA-INTERACTING PROTEIN-RELATED"/>
    <property type="match status" value="1"/>
</dbReference>
<evidence type="ECO:0000256" key="4">
    <source>
        <dbReference type="ARBA" id="ARBA00023136"/>
    </source>
</evidence>
<evidence type="ECO:0000256" key="6">
    <source>
        <dbReference type="SAM" id="SignalP"/>
    </source>
</evidence>
<dbReference type="RefSeq" id="WP_377331590.1">
    <property type="nucleotide sequence ID" value="NZ_JBHSGB010000002.1"/>
</dbReference>
<evidence type="ECO:0000256" key="3">
    <source>
        <dbReference type="ARBA" id="ARBA00022729"/>
    </source>
</evidence>
<evidence type="ECO:0000313" key="7">
    <source>
        <dbReference type="EMBL" id="MFC4653965.1"/>
    </source>
</evidence>
<dbReference type="Pfam" id="PF06629">
    <property type="entry name" value="MipA"/>
    <property type="match status" value="1"/>
</dbReference>
<sequence>MHTQFFAAFSKPRFYCAGLAALLSLPMLASAQQEPAEQTEPESSWGLGVAALSSQKAFTDMDRDTKVLPFLTYENQYLSWMGPNLDIKLPGLDLGDSQQLDFALTAQYDFGGYDDDDIRDTPILAGMDERKGGLWAGITAKWSSPWADLSLQWLSDASGHSKGRRLSLGIERNWFFGDHLILTPKISASWLDDKEVNYLYGVQQHEARLDRPAYTASSTMNIEYGVRGMYLFNQSHSLLLDLSVTSLGSEIKDSPLVDSSTEQRALFAYIYRF</sequence>
<organism evidence="7 8">
    <name type="scientific">Rheinheimera marina</name>
    <dbReference type="NCBI Taxonomy" id="1774958"/>
    <lineage>
        <taxon>Bacteria</taxon>
        <taxon>Pseudomonadati</taxon>
        <taxon>Pseudomonadota</taxon>
        <taxon>Gammaproteobacteria</taxon>
        <taxon>Chromatiales</taxon>
        <taxon>Chromatiaceae</taxon>
        <taxon>Rheinheimera</taxon>
    </lineage>
</organism>
<evidence type="ECO:0000256" key="1">
    <source>
        <dbReference type="ARBA" id="ARBA00004442"/>
    </source>
</evidence>
<evidence type="ECO:0000256" key="5">
    <source>
        <dbReference type="ARBA" id="ARBA00023237"/>
    </source>
</evidence>
<name>A0ABV9JJK1_9GAMM</name>
<accession>A0ABV9JJK1</accession>
<feature type="signal peptide" evidence="6">
    <location>
        <begin position="1"/>
        <end position="31"/>
    </location>
</feature>
<comment type="subcellular location">
    <subcellularLocation>
        <location evidence="1">Cell outer membrane</location>
    </subcellularLocation>
</comment>
<dbReference type="InterPro" id="IPR010583">
    <property type="entry name" value="MipA"/>
</dbReference>
<keyword evidence="8" id="KW-1185">Reference proteome</keyword>
<reference evidence="8" key="1">
    <citation type="journal article" date="2019" name="Int. J. Syst. Evol. Microbiol.">
        <title>The Global Catalogue of Microorganisms (GCM) 10K type strain sequencing project: providing services to taxonomists for standard genome sequencing and annotation.</title>
        <authorList>
            <consortium name="The Broad Institute Genomics Platform"/>
            <consortium name="The Broad Institute Genome Sequencing Center for Infectious Disease"/>
            <person name="Wu L."/>
            <person name="Ma J."/>
        </authorList>
    </citation>
    <scope>NUCLEOTIDE SEQUENCE [LARGE SCALE GENOMIC DNA]</scope>
    <source>
        <strain evidence="8">DT28</strain>
    </source>
</reference>
<evidence type="ECO:0000313" key="8">
    <source>
        <dbReference type="Proteomes" id="UP001595962"/>
    </source>
</evidence>
<protein>
    <submittedName>
        <fullName evidence="7">MipA/OmpV family protein</fullName>
    </submittedName>
</protein>
<keyword evidence="4" id="KW-0472">Membrane</keyword>
<dbReference type="PANTHER" id="PTHR38776:SF1">
    <property type="entry name" value="MLTA-INTERACTING PROTEIN-RELATED"/>
    <property type="match status" value="1"/>
</dbReference>
<gene>
    <name evidence="7" type="ORF">ACFO3I_02880</name>
</gene>
<proteinExistence type="inferred from homology"/>
<keyword evidence="3 6" id="KW-0732">Signal</keyword>
<evidence type="ECO:0000256" key="2">
    <source>
        <dbReference type="ARBA" id="ARBA00005722"/>
    </source>
</evidence>
<comment type="similarity">
    <text evidence="2">Belongs to the MipA/OmpV family.</text>
</comment>
<keyword evidence="5" id="KW-0998">Cell outer membrane</keyword>
<dbReference type="Proteomes" id="UP001595962">
    <property type="component" value="Unassembled WGS sequence"/>
</dbReference>